<keyword evidence="3" id="KW-1185">Reference proteome</keyword>
<name>A0A9P6VLX2_9HELO</name>
<dbReference type="AlphaFoldDB" id="A0A9P6VLX2"/>
<evidence type="ECO:0000256" key="1">
    <source>
        <dbReference type="SAM" id="MobiDB-lite"/>
    </source>
</evidence>
<dbReference type="OrthoDB" id="3502101at2759"/>
<reference evidence="2" key="1">
    <citation type="submission" date="2019-07" db="EMBL/GenBank/DDBJ databases">
        <title>Hyphodiscus hymeniophilus genome sequencing and assembly.</title>
        <authorList>
            <person name="Kramer G."/>
            <person name="Nodwell J."/>
        </authorList>
    </citation>
    <scope>NUCLEOTIDE SEQUENCE</scope>
    <source>
        <strain evidence="2">ATCC 34498</strain>
    </source>
</reference>
<sequence length="239" mass="26500">MSAPDHNIFHNEEYYHGLSYHDHNQWVHVEADSSRRPPVYNPDNRSCADMAGYSDGQSQVPQAAASPQGCQFENNGNAYYQPPPQSYASSTTSVPCPEGVEREDPDLAVTNTFLPLGPETGLNEVSHRRSASFHSDMPFQLRRYLKDQQNKQPRPSVSPPAQDNFLPQGLHIQSTKMAKDKKKAKPSDQSLDSYSSEDHVFIGCGADPTAYAGNWVEDERLAFGYSSTLSGMTDELNGD</sequence>
<gene>
    <name evidence="2" type="ORF">D0Z07_3777</name>
</gene>
<organism evidence="2 3">
    <name type="scientific">Hyphodiscus hymeniophilus</name>
    <dbReference type="NCBI Taxonomy" id="353542"/>
    <lineage>
        <taxon>Eukaryota</taxon>
        <taxon>Fungi</taxon>
        <taxon>Dikarya</taxon>
        <taxon>Ascomycota</taxon>
        <taxon>Pezizomycotina</taxon>
        <taxon>Leotiomycetes</taxon>
        <taxon>Helotiales</taxon>
        <taxon>Hyphodiscaceae</taxon>
        <taxon>Hyphodiscus</taxon>
    </lineage>
</organism>
<comment type="caution">
    <text evidence="2">The sequence shown here is derived from an EMBL/GenBank/DDBJ whole genome shotgun (WGS) entry which is preliminary data.</text>
</comment>
<feature type="region of interest" description="Disordered" evidence="1">
    <location>
        <begin position="147"/>
        <end position="196"/>
    </location>
</feature>
<dbReference type="EMBL" id="VNKQ01000007">
    <property type="protein sequence ID" value="KAG0649969.1"/>
    <property type="molecule type" value="Genomic_DNA"/>
</dbReference>
<evidence type="ECO:0000313" key="2">
    <source>
        <dbReference type="EMBL" id="KAG0649969.1"/>
    </source>
</evidence>
<dbReference type="Proteomes" id="UP000785200">
    <property type="component" value="Unassembled WGS sequence"/>
</dbReference>
<feature type="compositionally biased region" description="Polar residues" evidence="1">
    <location>
        <begin position="150"/>
        <end position="161"/>
    </location>
</feature>
<accession>A0A9P6VLX2</accession>
<proteinExistence type="predicted"/>
<evidence type="ECO:0000313" key="3">
    <source>
        <dbReference type="Proteomes" id="UP000785200"/>
    </source>
</evidence>
<protein>
    <submittedName>
        <fullName evidence="2">Uncharacterized protein</fullName>
    </submittedName>
</protein>
<feature type="region of interest" description="Disordered" evidence="1">
    <location>
        <begin position="82"/>
        <end position="102"/>
    </location>
</feature>